<evidence type="ECO:0000313" key="2">
    <source>
        <dbReference type="Proteomes" id="UP000807306"/>
    </source>
</evidence>
<organism evidence="1 2">
    <name type="scientific">Crepidotus variabilis</name>
    <dbReference type="NCBI Taxonomy" id="179855"/>
    <lineage>
        <taxon>Eukaryota</taxon>
        <taxon>Fungi</taxon>
        <taxon>Dikarya</taxon>
        <taxon>Basidiomycota</taxon>
        <taxon>Agaricomycotina</taxon>
        <taxon>Agaricomycetes</taxon>
        <taxon>Agaricomycetidae</taxon>
        <taxon>Agaricales</taxon>
        <taxon>Agaricineae</taxon>
        <taxon>Crepidotaceae</taxon>
        <taxon>Crepidotus</taxon>
    </lineage>
</organism>
<keyword evidence="2" id="KW-1185">Reference proteome</keyword>
<name>A0A9P6EGU5_9AGAR</name>
<gene>
    <name evidence="1" type="ORF">CPB83DRAFT_883358</name>
</gene>
<comment type="caution">
    <text evidence="1">The sequence shown here is derived from an EMBL/GenBank/DDBJ whole genome shotgun (WGS) entry which is preliminary data.</text>
</comment>
<accession>A0A9P6EGU5</accession>
<protein>
    <submittedName>
        <fullName evidence="1">Uncharacterized protein</fullName>
    </submittedName>
</protein>
<dbReference type="EMBL" id="MU157851">
    <property type="protein sequence ID" value="KAF9528627.1"/>
    <property type="molecule type" value="Genomic_DNA"/>
</dbReference>
<reference evidence="1" key="1">
    <citation type="submission" date="2020-11" db="EMBL/GenBank/DDBJ databases">
        <authorList>
            <consortium name="DOE Joint Genome Institute"/>
            <person name="Ahrendt S."/>
            <person name="Riley R."/>
            <person name="Andreopoulos W."/>
            <person name="Labutti K."/>
            <person name="Pangilinan J."/>
            <person name="Ruiz-Duenas F.J."/>
            <person name="Barrasa J.M."/>
            <person name="Sanchez-Garcia M."/>
            <person name="Camarero S."/>
            <person name="Miyauchi S."/>
            <person name="Serrano A."/>
            <person name="Linde D."/>
            <person name="Babiker R."/>
            <person name="Drula E."/>
            <person name="Ayuso-Fernandez I."/>
            <person name="Pacheco R."/>
            <person name="Padilla G."/>
            <person name="Ferreira P."/>
            <person name="Barriuso J."/>
            <person name="Kellner H."/>
            <person name="Castanera R."/>
            <person name="Alfaro M."/>
            <person name="Ramirez L."/>
            <person name="Pisabarro A.G."/>
            <person name="Kuo A."/>
            <person name="Tritt A."/>
            <person name="Lipzen A."/>
            <person name="He G."/>
            <person name="Yan M."/>
            <person name="Ng V."/>
            <person name="Cullen D."/>
            <person name="Martin F."/>
            <person name="Rosso M.-N."/>
            <person name="Henrissat B."/>
            <person name="Hibbett D."/>
            <person name="Martinez A.T."/>
            <person name="Grigoriev I.V."/>
        </authorList>
    </citation>
    <scope>NUCLEOTIDE SEQUENCE</scope>
    <source>
        <strain evidence="1">CBS 506.95</strain>
    </source>
</reference>
<proteinExistence type="predicted"/>
<evidence type="ECO:0000313" key="1">
    <source>
        <dbReference type="EMBL" id="KAF9528627.1"/>
    </source>
</evidence>
<dbReference type="Proteomes" id="UP000807306">
    <property type="component" value="Unassembled WGS sequence"/>
</dbReference>
<sequence length="251" mass="28027">MIKTRQRKLGHLEISCNRAPDFDQAFGQRTRHAILDLIPHSSPAYVNLLITKSSSNRGHTQLTTLLSGSTCTLRVLEILLIDSQLGYEVNPDTIRFDFSKFSKLSTIRVKYDALVFGSACGFFAQVQWHLAFAVTFLASAPSLSCLAESLFEIRLIGLVQHFDGCEEMISSVQPVNELNRKGLLARHPNLKSFDITVVLQFLKGYLPGNDALALQNVIRRCIKKSLPNSAHLPDFQSSERAAVFKISLDHL</sequence>
<dbReference type="AlphaFoldDB" id="A0A9P6EGU5"/>